<dbReference type="Gramene" id="OIT36195">
    <property type="protein sequence ID" value="OIT36195"/>
    <property type="gene ID" value="A4A49_02898"/>
</dbReference>
<keyword evidence="2" id="KW-1133">Transmembrane helix</keyword>
<keyword evidence="2" id="KW-0812">Transmembrane</keyword>
<reference evidence="3" key="1">
    <citation type="submission" date="2016-11" db="EMBL/GenBank/DDBJ databases">
        <title>The genome of Nicotiana attenuata.</title>
        <authorList>
            <person name="Xu S."/>
            <person name="Brockmoeller T."/>
            <person name="Gaquerel E."/>
            <person name="Navarro A."/>
            <person name="Kuhl H."/>
            <person name="Gase K."/>
            <person name="Ling Z."/>
            <person name="Zhou W."/>
            <person name="Kreitzer C."/>
            <person name="Stanke M."/>
            <person name="Tang H."/>
            <person name="Lyons E."/>
            <person name="Pandey P."/>
            <person name="Pandey S.P."/>
            <person name="Timmermann B."/>
            <person name="Baldwin I.T."/>
        </authorList>
    </citation>
    <scope>NUCLEOTIDE SEQUENCE [LARGE SCALE GENOMIC DNA]</scope>
    <source>
        <strain evidence="3">UT</strain>
    </source>
</reference>
<protein>
    <submittedName>
        <fullName evidence="3">Uncharacterized protein</fullName>
    </submittedName>
</protein>
<proteinExistence type="predicted"/>
<dbReference type="Proteomes" id="UP000187609">
    <property type="component" value="Unassembled WGS sequence"/>
</dbReference>
<keyword evidence="4" id="KW-1185">Reference proteome</keyword>
<evidence type="ECO:0000313" key="4">
    <source>
        <dbReference type="Proteomes" id="UP000187609"/>
    </source>
</evidence>
<evidence type="ECO:0000313" key="3">
    <source>
        <dbReference type="EMBL" id="OIT36195.1"/>
    </source>
</evidence>
<sequence>MAYTEEITSAPYTKTAHIANGCLMVFFGFVVFLCVLKCCCSKREEFSSDLQRQSTEKRPEQPSTTPADQQDHSMVVIMPGDRTPTCLAMPVMSSPQHTDEV</sequence>
<accession>A0A314L3W3</accession>
<evidence type="ECO:0000256" key="2">
    <source>
        <dbReference type="SAM" id="Phobius"/>
    </source>
</evidence>
<evidence type="ECO:0000256" key="1">
    <source>
        <dbReference type="SAM" id="MobiDB-lite"/>
    </source>
</evidence>
<dbReference type="AlphaFoldDB" id="A0A314L3W3"/>
<organism evidence="3 4">
    <name type="scientific">Nicotiana attenuata</name>
    <name type="common">Coyote tobacco</name>
    <dbReference type="NCBI Taxonomy" id="49451"/>
    <lineage>
        <taxon>Eukaryota</taxon>
        <taxon>Viridiplantae</taxon>
        <taxon>Streptophyta</taxon>
        <taxon>Embryophyta</taxon>
        <taxon>Tracheophyta</taxon>
        <taxon>Spermatophyta</taxon>
        <taxon>Magnoliopsida</taxon>
        <taxon>eudicotyledons</taxon>
        <taxon>Gunneridae</taxon>
        <taxon>Pentapetalae</taxon>
        <taxon>asterids</taxon>
        <taxon>lamiids</taxon>
        <taxon>Solanales</taxon>
        <taxon>Solanaceae</taxon>
        <taxon>Nicotianoideae</taxon>
        <taxon>Nicotianeae</taxon>
        <taxon>Nicotiana</taxon>
    </lineage>
</organism>
<comment type="caution">
    <text evidence="3">The sequence shown here is derived from an EMBL/GenBank/DDBJ whole genome shotgun (WGS) entry which is preliminary data.</text>
</comment>
<name>A0A314L3W3_NICAT</name>
<feature type="transmembrane region" description="Helical" evidence="2">
    <location>
        <begin position="18"/>
        <end position="36"/>
    </location>
</feature>
<dbReference type="EMBL" id="MJEQ01000460">
    <property type="protein sequence ID" value="OIT36195.1"/>
    <property type="molecule type" value="Genomic_DNA"/>
</dbReference>
<keyword evidence="2" id="KW-0472">Membrane</keyword>
<gene>
    <name evidence="3" type="ORF">A4A49_02898</name>
</gene>
<dbReference type="SMR" id="A0A314L3W3"/>
<feature type="region of interest" description="Disordered" evidence="1">
    <location>
        <begin position="45"/>
        <end position="75"/>
    </location>
</feature>